<comment type="caution">
    <text evidence="3">The sequence shown here is derived from an EMBL/GenBank/DDBJ whole genome shotgun (WGS) entry which is preliminary data.</text>
</comment>
<organism evidence="3">
    <name type="scientific">marine sediment metagenome</name>
    <dbReference type="NCBI Taxonomy" id="412755"/>
    <lineage>
        <taxon>unclassified sequences</taxon>
        <taxon>metagenomes</taxon>
        <taxon>ecological metagenomes</taxon>
    </lineage>
</organism>
<evidence type="ECO:0000313" key="3">
    <source>
        <dbReference type="EMBL" id="GAG00694.1"/>
    </source>
</evidence>
<feature type="non-terminal residue" evidence="3">
    <location>
        <position position="1"/>
    </location>
</feature>
<dbReference type="GO" id="GO:0044205">
    <property type="term" value="P:'de novo' UMP biosynthetic process"/>
    <property type="evidence" value="ECO:0007669"/>
    <property type="project" value="UniProtKB-UniPathway"/>
</dbReference>
<feature type="domain" description="Aspartate/ornithine carbamoyltransferase Asp/Orn-binding" evidence="2">
    <location>
        <begin position="9"/>
        <end position="114"/>
    </location>
</feature>
<dbReference type="PANTHER" id="PTHR45753:SF6">
    <property type="entry name" value="ASPARTATE CARBAMOYLTRANSFERASE"/>
    <property type="match status" value="1"/>
</dbReference>
<sequence>PELQIDDDILDYISRHGIEYELSDDLRSHVGDCDAVYMTRLQDEWDVAGESKSIDYSRYSLTRDMAKDFKPNLAIMHPLPRRHELDQELDSVPQAKYWDQVRNGMWMRAALMASIFNVDAAIRDHYHAYYAF</sequence>
<dbReference type="InterPro" id="IPR036901">
    <property type="entry name" value="Asp/Orn_carbamoylTrfase_sf"/>
</dbReference>
<evidence type="ECO:0000256" key="1">
    <source>
        <dbReference type="ARBA" id="ARBA00022679"/>
    </source>
</evidence>
<gene>
    <name evidence="3" type="ORF">S01H1_45478</name>
</gene>
<protein>
    <recommendedName>
        <fullName evidence="2">Aspartate/ornithine carbamoyltransferase Asp/Orn-binding domain-containing protein</fullName>
    </recommendedName>
</protein>
<dbReference type="GO" id="GO:0016597">
    <property type="term" value="F:amino acid binding"/>
    <property type="evidence" value="ECO:0007669"/>
    <property type="project" value="InterPro"/>
</dbReference>
<dbReference type="PRINTS" id="PR00101">
    <property type="entry name" value="ATCASE"/>
</dbReference>
<dbReference type="InterPro" id="IPR006131">
    <property type="entry name" value="Asp_carbamoyltransf_Asp/Orn-bd"/>
</dbReference>
<dbReference type="InterPro" id="IPR006130">
    <property type="entry name" value="Asp/Orn_carbamoylTrfase"/>
</dbReference>
<dbReference type="PRINTS" id="PR00100">
    <property type="entry name" value="AOTCASE"/>
</dbReference>
<evidence type="ECO:0000259" key="2">
    <source>
        <dbReference type="Pfam" id="PF00185"/>
    </source>
</evidence>
<dbReference type="UniPathway" id="UPA00070">
    <property type="reaction ID" value="UER00116"/>
</dbReference>
<dbReference type="AlphaFoldDB" id="X0U4K6"/>
<name>X0U4K6_9ZZZZ</name>
<dbReference type="Pfam" id="PF00185">
    <property type="entry name" value="OTCace"/>
    <property type="match status" value="1"/>
</dbReference>
<dbReference type="SUPFAM" id="SSF53671">
    <property type="entry name" value="Aspartate/ornithine carbamoyltransferase"/>
    <property type="match status" value="1"/>
</dbReference>
<accession>X0U4K6</accession>
<reference evidence="3" key="1">
    <citation type="journal article" date="2014" name="Front. Microbiol.">
        <title>High frequency of phylogenetically diverse reductive dehalogenase-homologous genes in deep subseafloor sedimentary metagenomes.</title>
        <authorList>
            <person name="Kawai M."/>
            <person name="Futagami T."/>
            <person name="Toyoda A."/>
            <person name="Takaki Y."/>
            <person name="Nishi S."/>
            <person name="Hori S."/>
            <person name="Arai W."/>
            <person name="Tsubouchi T."/>
            <person name="Morono Y."/>
            <person name="Uchiyama I."/>
            <person name="Ito T."/>
            <person name="Fujiyama A."/>
            <person name="Inagaki F."/>
            <person name="Takami H."/>
        </authorList>
    </citation>
    <scope>NUCLEOTIDE SEQUENCE</scope>
    <source>
        <strain evidence="3">Expedition CK06-06</strain>
    </source>
</reference>
<dbReference type="GO" id="GO:0006520">
    <property type="term" value="P:amino acid metabolic process"/>
    <property type="evidence" value="ECO:0007669"/>
    <property type="project" value="InterPro"/>
</dbReference>
<keyword evidence="1" id="KW-0808">Transferase</keyword>
<proteinExistence type="predicted"/>
<dbReference type="GO" id="GO:0016743">
    <property type="term" value="F:carboxyl- or carbamoyltransferase activity"/>
    <property type="evidence" value="ECO:0007669"/>
    <property type="project" value="InterPro"/>
</dbReference>
<dbReference type="PANTHER" id="PTHR45753">
    <property type="entry name" value="ORNITHINE CARBAMOYLTRANSFERASE, MITOCHONDRIAL"/>
    <property type="match status" value="1"/>
</dbReference>
<dbReference type="Gene3D" id="3.40.50.1370">
    <property type="entry name" value="Aspartate/ornithine carbamoyltransferase"/>
    <property type="match status" value="2"/>
</dbReference>
<dbReference type="EMBL" id="BARS01029063">
    <property type="protein sequence ID" value="GAG00694.1"/>
    <property type="molecule type" value="Genomic_DNA"/>
</dbReference>